<dbReference type="InterPro" id="IPR020049">
    <property type="entry name" value="Major_capsid-like"/>
</dbReference>
<evidence type="ECO:0000313" key="1">
    <source>
        <dbReference type="EMBL" id="VVE41224.1"/>
    </source>
</evidence>
<dbReference type="PIRSF" id="PIRSF029202">
    <property type="entry name" value="UCP029202"/>
    <property type="match status" value="1"/>
</dbReference>
<dbReference type="AlphaFoldDB" id="A0A5E4XXY0"/>
<reference evidence="1 2" key="1">
    <citation type="submission" date="2019-08" db="EMBL/GenBank/DDBJ databases">
        <authorList>
            <person name="Peeters C."/>
        </authorList>
    </citation>
    <scope>NUCLEOTIDE SEQUENCE [LARGE SCALE GENOMIC DNA]</scope>
    <source>
        <strain evidence="1 2">LMG 31116</strain>
    </source>
</reference>
<gene>
    <name evidence="1" type="ORF">PMO31116_04131</name>
</gene>
<evidence type="ECO:0000313" key="2">
    <source>
        <dbReference type="Proteomes" id="UP000368474"/>
    </source>
</evidence>
<dbReference type="RefSeq" id="WP_150568301.1">
    <property type="nucleotide sequence ID" value="NZ_CABPSD010000016.1"/>
</dbReference>
<proteinExistence type="predicted"/>
<evidence type="ECO:0008006" key="3">
    <source>
        <dbReference type="Google" id="ProtNLM"/>
    </source>
</evidence>
<dbReference type="EMBL" id="CABPSD010000016">
    <property type="protein sequence ID" value="VVE41224.1"/>
    <property type="molecule type" value="Genomic_DNA"/>
</dbReference>
<keyword evidence="2" id="KW-1185">Reference proteome</keyword>
<sequence length="345" mass="37404">MTTHHKTLLASAAGIAIARAPGIIRARTRDGLQTYDAQTIDSTGAFLIGELERLDPTLHGPLASVTWSRDIDLREDVSIADETSSFTNSSFAAAGGASPNGKSWIGKDASAIAGIALDIGKTANPLTLWGMQLGWTIPELESAQKLGRPVDQQKYTGMQLKHNMDVDEQVYIGDGVLGVTGLVNHVSVSNVTNAQTGNWATATPDQILDDVNELLNSTWAASGFAICPQRLLIDPTNFARLVSRKVADAGNISILNFLRENSLTNAQNGRPLDIVPSKWLTGRGTAGANRMVAYTKEQDKIRFPMVPLQRTPLEYRDIRQLVTYYGRLGVVEVVYPETVAYRDGI</sequence>
<name>A0A5E4XXY0_9BURK</name>
<dbReference type="Pfam" id="PF09950">
    <property type="entry name" value="Major_capside"/>
    <property type="match status" value="1"/>
</dbReference>
<accession>A0A5E4XXY0</accession>
<dbReference type="Proteomes" id="UP000368474">
    <property type="component" value="Unassembled WGS sequence"/>
</dbReference>
<organism evidence="1 2">
    <name type="scientific">Pandoraea morbifera</name>
    <dbReference type="NCBI Taxonomy" id="2508300"/>
    <lineage>
        <taxon>Bacteria</taxon>
        <taxon>Pseudomonadati</taxon>
        <taxon>Pseudomonadota</taxon>
        <taxon>Betaproteobacteria</taxon>
        <taxon>Burkholderiales</taxon>
        <taxon>Burkholderiaceae</taxon>
        <taxon>Pandoraea</taxon>
    </lineage>
</organism>
<protein>
    <recommendedName>
        <fullName evidence="3">Bacteriophage protein</fullName>
    </recommendedName>
</protein>